<sequence>MEFQVLGPVLVKRDGQTESLSGRLQRVLLGVLLVRANQPVPVDTLIDALWGEDHDPRSGQKLQLHIHRLRGILEPDRLSLGPAGYRLRVRRGELDAERFAAGFDEANELVGEAPQRAVELLRGALDLWHGAPFTDVDVPMLADWALRLGELRLVALERLYEAELACGLNAAIIGDLEDLVRRYPLRERLHALLMNALYNAGRQAEALAAYRGARQTLVDELGVEPGPELRELHQRVLTGEPPRPAAETSAASSPAQLPMDVRGFVGRETELTELDGLLTGGSAAVISAVAGTAGVGKTALAVRWAHRMRDRFPDGQLYVDLRGFGPDQPVSPEDALAGFLRALGLDGAAIPQELAERAARFRTLVAESRMLIVLDNARTVEQVRPILPGTSSCFVVVTSRNALAGLVVREGAHRIDLDRLSSRDALDLLRELLGERVDAEPGAAMALVDRCARLPLALRIIAELVRSRPSGGLGEFVDDFAGHQGPLDLLDADGDPHTAVRAVFSWSYQRLDDQAATMFRLLGLHPGHETDDYASAALAGVGLREARRALDVLRRAHLVDQTTEGRYRPHDLLRAYAAELAETTDSVAAREAALNRLLDYYFHTASTAMDVVARDDYARRPDVGAPQGESPPFPAYGHAWRWLDTERANLLEVSRQAGPASVIRMSETVWRYLDTGGYYDEAVALHTRALDAAGELGDERTQAKARRVLGATISRVGNDREAIDHLGWALAAFRRLGDHVLEAAALSFLGCVYGKRGELAEARDHFEGALRLTDPEESWYLHSAVTINHSRNLLSLGLATEAIHHLDAAVALCKDNDDKHIECNLITVLSKVCVHLGRDSEAHDHLRHGLTMAREAGFRSLEADCLTVLGTVYRKKGRIDEALRKHEEAVGLAHAVGDTEVTAEALNAMATTLTSAGRPADALRRHHEALAVATDAGHREEVAHARTGIGDAHAALGEQDEARDAWRNALDDYRELGIPKATELREKLGDA</sequence>
<dbReference type="OrthoDB" id="4507225at2"/>
<dbReference type="InterPro" id="IPR051677">
    <property type="entry name" value="AfsR-DnrI-RedD_regulator"/>
</dbReference>
<dbReference type="GO" id="GO:0003677">
    <property type="term" value="F:DNA binding"/>
    <property type="evidence" value="ECO:0007669"/>
    <property type="project" value="UniProtKB-UniRule"/>
</dbReference>
<dbReference type="SUPFAM" id="SSF52540">
    <property type="entry name" value="P-loop containing nucleoside triphosphate hydrolases"/>
    <property type="match status" value="1"/>
</dbReference>
<dbReference type="Gene3D" id="1.25.40.10">
    <property type="entry name" value="Tetratricopeptide repeat domain"/>
    <property type="match status" value="3"/>
</dbReference>
<protein>
    <submittedName>
        <fullName evidence="5">DNA-binding transcriptional activator of the SARP family</fullName>
    </submittedName>
</protein>
<dbReference type="InterPro" id="IPR019734">
    <property type="entry name" value="TPR_rpt"/>
</dbReference>
<dbReference type="SUPFAM" id="SSF48452">
    <property type="entry name" value="TPR-like"/>
    <property type="match status" value="3"/>
</dbReference>
<dbReference type="PANTHER" id="PTHR35807:SF1">
    <property type="entry name" value="TRANSCRIPTIONAL REGULATOR REDD"/>
    <property type="match status" value="1"/>
</dbReference>
<dbReference type="Pfam" id="PF03704">
    <property type="entry name" value="BTAD"/>
    <property type="match status" value="1"/>
</dbReference>
<dbReference type="GO" id="GO:0000160">
    <property type="term" value="P:phosphorelay signal transduction system"/>
    <property type="evidence" value="ECO:0007669"/>
    <property type="project" value="InterPro"/>
</dbReference>
<dbReference type="InterPro" id="IPR016032">
    <property type="entry name" value="Sig_transdc_resp-reg_C-effctor"/>
</dbReference>
<dbReference type="PROSITE" id="PS50005">
    <property type="entry name" value="TPR"/>
    <property type="match status" value="1"/>
</dbReference>
<dbReference type="GO" id="GO:0006355">
    <property type="term" value="P:regulation of DNA-templated transcription"/>
    <property type="evidence" value="ECO:0007669"/>
    <property type="project" value="InterPro"/>
</dbReference>
<name>A0A1G6SDK3_9PSEU</name>
<dbReference type="PROSITE" id="PS51755">
    <property type="entry name" value="OMPR_PHOB"/>
    <property type="match status" value="1"/>
</dbReference>
<accession>A0A1G6SDK3</accession>
<dbReference type="PANTHER" id="PTHR35807">
    <property type="entry name" value="TRANSCRIPTIONAL REGULATOR REDD-RELATED"/>
    <property type="match status" value="1"/>
</dbReference>
<dbReference type="PRINTS" id="PR00364">
    <property type="entry name" value="DISEASERSIST"/>
</dbReference>
<evidence type="ECO:0000256" key="3">
    <source>
        <dbReference type="ARBA" id="ARBA00023125"/>
    </source>
</evidence>
<comment type="similarity">
    <text evidence="1">Belongs to the AfsR/DnrI/RedD regulatory family.</text>
</comment>
<evidence type="ECO:0000313" key="6">
    <source>
        <dbReference type="Proteomes" id="UP000199494"/>
    </source>
</evidence>
<dbReference type="SMART" id="SM00862">
    <property type="entry name" value="Trans_reg_C"/>
    <property type="match status" value="1"/>
</dbReference>
<dbReference type="Pfam" id="PF13176">
    <property type="entry name" value="TPR_7"/>
    <property type="match status" value="1"/>
</dbReference>
<dbReference type="InterPro" id="IPR027417">
    <property type="entry name" value="P-loop_NTPase"/>
</dbReference>
<evidence type="ECO:0000256" key="1">
    <source>
        <dbReference type="ARBA" id="ARBA00005820"/>
    </source>
</evidence>
<dbReference type="CDD" id="cd15831">
    <property type="entry name" value="BTAD"/>
    <property type="match status" value="1"/>
</dbReference>
<gene>
    <name evidence="5" type="ORF">SAMN05421630_106101</name>
</gene>
<dbReference type="InterPro" id="IPR036388">
    <property type="entry name" value="WH-like_DNA-bd_sf"/>
</dbReference>
<keyword evidence="6" id="KW-1185">Reference proteome</keyword>
<dbReference type="AlphaFoldDB" id="A0A1G6SDK3"/>
<organism evidence="5 6">
    <name type="scientific">Prauserella marina</name>
    <dbReference type="NCBI Taxonomy" id="530584"/>
    <lineage>
        <taxon>Bacteria</taxon>
        <taxon>Bacillati</taxon>
        <taxon>Actinomycetota</taxon>
        <taxon>Actinomycetes</taxon>
        <taxon>Pseudonocardiales</taxon>
        <taxon>Pseudonocardiaceae</taxon>
        <taxon>Prauserella</taxon>
    </lineage>
</organism>
<dbReference type="InterPro" id="IPR001867">
    <property type="entry name" value="OmpR/PhoB-type_DNA-bd"/>
</dbReference>
<dbReference type="SUPFAM" id="SSF46894">
    <property type="entry name" value="C-terminal effector domain of the bipartite response regulators"/>
    <property type="match status" value="1"/>
</dbReference>
<evidence type="ECO:0000256" key="4">
    <source>
        <dbReference type="ARBA" id="ARBA00023163"/>
    </source>
</evidence>
<dbReference type="Gene3D" id="1.10.10.10">
    <property type="entry name" value="Winged helix-like DNA-binding domain superfamily/Winged helix DNA-binding domain"/>
    <property type="match status" value="1"/>
</dbReference>
<dbReference type="STRING" id="530584.SAMN05421630_106101"/>
<keyword evidence="2" id="KW-0805">Transcription regulation</keyword>
<dbReference type="InterPro" id="IPR011990">
    <property type="entry name" value="TPR-like_helical_dom_sf"/>
</dbReference>
<dbReference type="Pfam" id="PF13424">
    <property type="entry name" value="TPR_12"/>
    <property type="match status" value="2"/>
</dbReference>
<keyword evidence="3 5" id="KW-0238">DNA-binding</keyword>
<dbReference type="Pfam" id="PF00486">
    <property type="entry name" value="Trans_reg_C"/>
    <property type="match status" value="1"/>
</dbReference>
<dbReference type="Proteomes" id="UP000199494">
    <property type="component" value="Unassembled WGS sequence"/>
</dbReference>
<keyword evidence="4" id="KW-0804">Transcription</keyword>
<evidence type="ECO:0000256" key="2">
    <source>
        <dbReference type="ARBA" id="ARBA00023015"/>
    </source>
</evidence>
<reference evidence="5 6" key="1">
    <citation type="submission" date="2016-10" db="EMBL/GenBank/DDBJ databases">
        <authorList>
            <person name="de Groot N.N."/>
        </authorList>
    </citation>
    <scope>NUCLEOTIDE SEQUENCE [LARGE SCALE GENOMIC DNA]</scope>
    <source>
        <strain evidence="5 6">CGMCC 4.5506</strain>
    </source>
</reference>
<dbReference type="SMART" id="SM00028">
    <property type="entry name" value="TPR"/>
    <property type="match status" value="5"/>
</dbReference>
<dbReference type="RefSeq" id="WP_091805632.1">
    <property type="nucleotide sequence ID" value="NZ_CP016353.1"/>
</dbReference>
<dbReference type="SMART" id="SM01043">
    <property type="entry name" value="BTAD"/>
    <property type="match status" value="1"/>
</dbReference>
<dbReference type="GO" id="GO:0043531">
    <property type="term" value="F:ADP binding"/>
    <property type="evidence" value="ECO:0007669"/>
    <property type="project" value="InterPro"/>
</dbReference>
<dbReference type="InterPro" id="IPR005158">
    <property type="entry name" value="BTAD"/>
</dbReference>
<dbReference type="EMBL" id="FMZE01000006">
    <property type="protein sequence ID" value="SDD14195.1"/>
    <property type="molecule type" value="Genomic_DNA"/>
</dbReference>
<evidence type="ECO:0000313" key="5">
    <source>
        <dbReference type="EMBL" id="SDD14195.1"/>
    </source>
</evidence>
<proteinExistence type="inferred from homology"/>